<dbReference type="GO" id="GO:0003677">
    <property type="term" value="F:DNA binding"/>
    <property type="evidence" value="ECO:0007669"/>
    <property type="project" value="InterPro"/>
</dbReference>
<dbReference type="Proteomes" id="UP000267164">
    <property type="component" value="Chromosome"/>
</dbReference>
<sequence>MVEIAWTAREIKALRAALKLSALEFSRALKVRERTVAGWETGKTKRPRAASLRLLDDLLDSADSCQVERFEVAIGLRREPDRVFPRPVTLANDIGRALVPDNNGAEQADQVWVPARTADGEVVLVSLPRRSIVAGIGVAGLAAAVGVLPTAALATTPDIDHVEHFRTLRLALIESDNLHGAGAVTSLIEQSIDRMGQLRRAGIGDAVGMQRMRVLYAELAAWLYQDRRMWEHAQHWTDRALTWSHQLGDDYSIAATLIRKAHIANDQGDGAEAIELAYAAERAAPAGTRFAAVAATFAGYGSALIGDAAASDAWFDRARALADDADTDPSWGFFLDHTYIDVHQAQGRVKLGDYKGATRQFDSAIHDMRAGYTRDQAVYIARQAIAHAKAGDAEPAAKLATAAMRVGVNTGSERILHNVRDLDGLLGSSSHAEVAEFRDAGRRWAVLA</sequence>
<protein>
    <recommendedName>
        <fullName evidence="1">HTH cro/C1-type domain-containing protein</fullName>
    </recommendedName>
</protein>
<keyword evidence="3" id="KW-1185">Reference proteome</keyword>
<dbReference type="SMART" id="SM00530">
    <property type="entry name" value="HTH_XRE"/>
    <property type="match status" value="1"/>
</dbReference>
<dbReference type="RefSeq" id="WP_120743252.1">
    <property type="nucleotide sequence ID" value="NZ_CP032568.1"/>
</dbReference>
<proteinExistence type="predicted"/>
<organism evidence="2 3">
    <name type="scientific">Nocardia yunnanensis</name>
    <dbReference type="NCBI Taxonomy" id="2382165"/>
    <lineage>
        <taxon>Bacteria</taxon>
        <taxon>Bacillati</taxon>
        <taxon>Actinomycetota</taxon>
        <taxon>Actinomycetes</taxon>
        <taxon>Mycobacteriales</taxon>
        <taxon>Nocardiaceae</taxon>
        <taxon>Nocardia</taxon>
    </lineage>
</organism>
<dbReference type="Gene3D" id="1.25.40.10">
    <property type="entry name" value="Tetratricopeptide repeat domain"/>
    <property type="match status" value="1"/>
</dbReference>
<dbReference type="InterPro" id="IPR001387">
    <property type="entry name" value="Cro/C1-type_HTH"/>
</dbReference>
<dbReference type="SUPFAM" id="SSF48452">
    <property type="entry name" value="TPR-like"/>
    <property type="match status" value="1"/>
</dbReference>
<dbReference type="EMBL" id="CP032568">
    <property type="protein sequence ID" value="AYF78169.1"/>
    <property type="molecule type" value="Genomic_DNA"/>
</dbReference>
<dbReference type="SUPFAM" id="SSF47413">
    <property type="entry name" value="lambda repressor-like DNA-binding domains"/>
    <property type="match status" value="1"/>
</dbReference>
<dbReference type="Gene3D" id="1.10.260.40">
    <property type="entry name" value="lambda repressor-like DNA-binding domains"/>
    <property type="match status" value="1"/>
</dbReference>
<evidence type="ECO:0000313" key="2">
    <source>
        <dbReference type="EMBL" id="AYF78169.1"/>
    </source>
</evidence>
<dbReference type="InterPro" id="IPR011990">
    <property type="entry name" value="TPR-like_helical_dom_sf"/>
</dbReference>
<feature type="domain" description="HTH cro/C1-type" evidence="1">
    <location>
        <begin position="11"/>
        <end position="65"/>
    </location>
</feature>
<dbReference type="InterPro" id="IPR010982">
    <property type="entry name" value="Lambda_DNA-bd_dom_sf"/>
</dbReference>
<dbReference type="OrthoDB" id="3698213at2"/>
<reference evidence="2 3" key="1">
    <citation type="submission" date="2018-09" db="EMBL/GenBank/DDBJ databases">
        <title>Nocardia yunnanensis sp. nov., an actinomycete isolated from a soil sample.</title>
        <authorList>
            <person name="Zhang J."/>
        </authorList>
    </citation>
    <scope>NUCLEOTIDE SEQUENCE [LARGE SCALE GENOMIC DNA]</scope>
    <source>
        <strain evidence="2 3">CFHS0054</strain>
    </source>
</reference>
<dbReference type="KEGG" id="nyu:D7D52_34940"/>
<accession>A0A386ZN98</accession>
<gene>
    <name evidence="2" type="ORF">D7D52_34940</name>
</gene>
<dbReference type="PROSITE" id="PS50943">
    <property type="entry name" value="HTH_CROC1"/>
    <property type="match status" value="1"/>
</dbReference>
<evidence type="ECO:0000259" key="1">
    <source>
        <dbReference type="PROSITE" id="PS50943"/>
    </source>
</evidence>
<name>A0A386ZN98_9NOCA</name>
<dbReference type="AlphaFoldDB" id="A0A386ZN98"/>
<dbReference type="CDD" id="cd00093">
    <property type="entry name" value="HTH_XRE"/>
    <property type="match status" value="1"/>
</dbReference>
<evidence type="ECO:0000313" key="3">
    <source>
        <dbReference type="Proteomes" id="UP000267164"/>
    </source>
</evidence>